<evidence type="ECO:0008006" key="4">
    <source>
        <dbReference type="Google" id="ProtNLM"/>
    </source>
</evidence>
<dbReference type="Proteomes" id="UP000235388">
    <property type="component" value="Unassembled WGS sequence"/>
</dbReference>
<evidence type="ECO:0000313" key="3">
    <source>
        <dbReference type="Proteomes" id="UP000235388"/>
    </source>
</evidence>
<dbReference type="EMBL" id="PGCJ01000946">
    <property type="protein sequence ID" value="PLW13552.1"/>
    <property type="molecule type" value="Genomic_DNA"/>
</dbReference>
<gene>
    <name evidence="2" type="ORF">PCANC_24072</name>
</gene>
<dbReference type="OrthoDB" id="2517060at2759"/>
<feature type="region of interest" description="Disordered" evidence="1">
    <location>
        <begin position="68"/>
        <end position="154"/>
    </location>
</feature>
<feature type="compositionally biased region" description="Polar residues" evidence="1">
    <location>
        <begin position="122"/>
        <end position="133"/>
    </location>
</feature>
<dbReference type="AlphaFoldDB" id="A0A2N5SJW5"/>
<feature type="compositionally biased region" description="Basic and acidic residues" evidence="1">
    <location>
        <begin position="105"/>
        <end position="121"/>
    </location>
</feature>
<organism evidence="2 3">
    <name type="scientific">Puccinia coronata f. sp. avenae</name>
    <dbReference type="NCBI Taxonomy" id="200324"/>
    <lineage>
        <taxon>Eukaryota</taxon>
        <taxon>Fungi</taxon>
        <taxon>Dikarya</taxon>
        <taxon>Basidiomycota</taxon>
        <taxon>Pucciniomycotina</taxon>
        <taxon>Pucciniomycetes</taxon>
        <taxon>Pucciniales</taxon>
        <taxon>Pucciniaceae</taxon>
        <taxon>Puccinia</taxon>
    </lineage>
</organism>
<feature type="compositionally biased region" description="Polar residues" evidence="1">
    <location>
        <begin position="87"/>
        <end position="103"/>
    </location>
</feature>
<name>A0A2N5SJW5_9BASI</name>
<evidence type="ECO:0000256" key="1">
    <source>
        <dbReference type="SAM" id="MobiDB-lite"/>
    </source>
</evidence>
<reference evidence="2 3" key="1">
    <citation type="submission" date="2017-11" db="EMBL/GenBank/DDBJ databases">
        <title>De novo assembly and phasing of dikaryotic genomes from two isolates of Puccinia coronata f. sp. avenae, the causal agent of oat crown rust.</title>
        <authorList>
            <person name="Miller M.E."/>
            <person name="Zhang Y."/>
            <person name="Omidvar V."/>
            <person name="Sperschneider J."/>
            <person name="Schwessinger B."/>
            <person name="Raley C."/>
            <person name="Palmer J.M."/>
            <person name="Garnica D."/>
            <person name="Upadhyaya N."/>
            <person name="Rathjen J."/>
            <person name="Taylor J.M."/>
            <person name="Park R.F."/>
            <person name="Dodds P.N."/>
            <person name="Hirsch C.D."/>
            <person name="Kianian S.F."/>
            <person name="Figueroa M."/>
        </authorList>
    </citation>
    <scope>NUCLEOTIDE SEQUENCE [LARGE SCALE GENOMIC DNA]</scope>
    <source>
        <strain evidence="2">12NC29</strain>
    </source>
</reference>
<proteinExistence type="predicted"/>
<accession>A0A2N5SJW5</accession>
<feature type="compositionally biased region" description="Basic and acidic residues" evidence="1">
    <location>
        <begin position="68"/>
        <end position="85"/>
    </location>
</feature>
<sequence length="255" mass="29592">MFQLKTKYIQDDLVDLDMKLGEQIAAVQIDNSKSQEKNHAALDSIHSTLKMETGRMYAIQREIREEVKKMQESHDRKGPNVHDASKFATNPSANNFSSPMEESQNQEKKGDSFSTFKDRKGNSTNPDCDSQTALKEINPSETTKTHRVVPNDADNQAIVDNSQELGQLWKAIPRTADWETFSGKGEYNHNLFIKQVDMYAQDYMMKDYMIVSRLGILLIKTAKNWYIHMRETHGSNPWEWWKEQIHKKFGTTQWK</sequence>
<protein>
    <recommendedName>
        <fullName evidence="4">Retrotransposon gag domain-containing protein</fullName>
    </recommendedName>
</protein>
<evidence type="ECO:0000313" key="2">
    <source>
        <dbReference type="EMBL" id="PLW13552.1"/>
    </source>
</evidence>
<keyword evidence="3" id="KW-1185">Reference proteome</keyword>
<comment type="caution">
    <text evidence="2">The sequence shown here is derived from an EMBL/GenBank/DDBJ whole genome shotgun (WGS) entry which is preliminary data.</text>
</comment>